<name>A0A6P7TX54_9MOLL</name>
<feature type="non-terminal residue" evidence="9">
    <location>
        <position position="302"/>
    </location>
</feature>
<keyword evidence="3 6" id="KW-0378">Hydrolase</keyword>
<dbReference type="GO" id="GO:0005737">
    <property type="term" value="C:cytoplasm"/>
    <property type="evidence" value="ECO:0007669"/>
    <property type="project" value="TreeGrafter"/>
</dbReference>
<dbReference type="FunFam" id="3.90.70.10:FF:000054">
    <property type="entry name" value="Calpain 14"/>
    <property type="match status" value="1"/>
</dbReference>
<evidence type="ECO:0000256" key="3">
    <source>
        <dbReference type="ARBA" id="ARBA00022801"/>
    </source>
</evidence>
<reference evidence="9" key="1">
    <citation type="submission" date="2025-08" db="UniProtKB">
        <authorList>
            <consortium name="RefSeq"/>
        </authorList>
    </citation>
    <scope>IDENTIFICATION</scope>
</reference>
<protein>
    <submittedName>
        <fullName evidence="9">Calpain-A-like</fullName>
    </submittedName>
</protein>
<keyword evidence="8" id="KW-1185">Reference proteome</keyword>
<comment type="similarity">
    <text evidence="1">Belongs to the peptidase C2 family.</text>
</comment>
<evidence type="ECO:0000259" key="7">
    <source>
        <dbReference type="PROSITE" id="PS50203"/>
    </source>
</evidence>
<keyword evidence="4 6" id="KW-0788">Thiol protease</keyword>
<dbReference type="InterPro" id="IPR022684">
    <property type="entry name" value="Calpain_cysteine_protease"/>
</dbReference>
<dbReference type="AlphaFoldDB" id="A0A6P7TX54"/>
<dbReference type="CDD" id="cd00044">
    <property type="entry name" value="CysPc"/>
    <property type="match status" value="1"/>
</dbReference>
<dbReference type="PANTHER" id="PTHR10183">
    <property type="entry name" value="CALPAIN"/>
    <property type="match status" value="1"/>
</dbReference>
<proteinExistence type="inferred from homology"/>
<feature type="active site" evidence="5 6">
    <location>
        <position position="17"/>
    </location>
</feature>
<feature type="domain" description="Calpain catalytic" evidence="7">
    <location>
        <begin position="1"/>
        <end position="261"/>
    </location>
</feature>
<dbReference type="Pfam" id="PF00648">
    <property type="entry name" value="Peptidase_C2"/>
    <property type="match status" value="1"/>
</dbReference>
<dbReference type="KEGG" id="osn:115230249"/>
<dbReference type="Proteomes" id="UP000515154">
    <property type="component" value="Unplaced"/>
</dbReference>
<gene>
    <name evidence="9" type="primary">LOC115230249</name>
</gene>
<dbReference type="PROSITE" id="PS00139">
    <property type="entry name" value="THIOL_PROTEASE_CYS"/>
    <property type="match status" value="1"/>
</dbReference>
<evidence type="ECO:0000256" key="1">
    <source>
        <dbReference type="ARBA" id="ARBA00007623"/>
    </source>
</evidence>
<dbReference type="PROSITE" id="PS50203">
    <property type="entry name" value="CALPAIN_CAT"/>
    <property type="match status" value="1"/>
</dbReference>
<evidence type="ECO:0000256" key="2">
    <source>
        <dbReference type="ARBA" id="ARBA00022670"/>
    </source>
</evidence>
<dbReference type="RefSeq" id="XP_029656323.2">
    <property type="nucleotide sequence ID" value="XM_029800463.2"/>
</dbReference>
<dbReference type="InterPro" id="IPR038765">
    <property type="entry name" value="Papain-like_cys_pep_sf"/>
</dbReference>
<organism evidence="8 9">
    <name type="scientific">Octopus sinensis</name>
    <name type="common">East Asian common octopus</name>
    <dbReference type="NCBI Taxonomy" id="2607531"/>
    <lineage>
        <taxon>Eukaryota</taxon>
        <taxon>Metazoa</taxon>
        <taxon>Spiralia</taxon>
        <taxon>Lophotrochozoa</taxon>
        <taxon>Mollusca</taxon>
        <taxon>Cephalopoda</taxon>
        <taxon>Coleoidea</taxon>
        <taxon>Octopodiformes</taxon>
        <taxon>Octopoda</taxon>
        <taxon>Incirrata</taxon>
        <taxon>Octopodidae</taxon>
        <taxon>Octopus</taxon>
    </lineage>
</organism>
<feature type="active site" evidence="5 6">
    <location>
        <position position="178"/>
    </location>
</feature>
<dbReference type="PANTHER" id="PTHR10183:SF434">
    <property type="entry name" value="CALPAIN-3"/>
    <property type="match status" value="1"/>
</dbReference>
<keyword evidence="2 6" id="KW-0645">Protease</keyword>
<accession>A0A6P7TX54</accession>
<evidence type="ECO:0000256" key="4">
    <source>
        <dbReference type="ARBA" id="ARBA00022807"/>
    </source>
</evidence>
<dbReference type="SMART" id="SM00230">
    <property type="entry name" value="CysPc"/>
    <property type="match status" value="1"/>
</dbReference>
<evidence type="ECO:0000256" key="6">
    <source>
        <dbReference type="PROSITE-ProRule" id="PRU00239"/>
    </source>
</evidence>
<evidence type="ECO:0000313" key="8">
    <source>
        <dbReference type="Proteomes" id="UP000515154"/>
    </source>
</evidence>
<dbReference type="GO" id="GO:0004198">
    <property type="term" value="F:calcium-dependent cysteine-type endopeptidase activity"/>
    <property type="evidence" value="ECO:0007669"/>
    <property type="project" value="InterPro"/>
</dbReference>
<dbReference type="InterPro" id="IPR000169">
    <property type="entry name" value="Pept_cys_AS"/>
</dbReference>
<dbReference type="SUPFAM" id="SSF54001">
    <property type="entry name" value="Cysteine proteinases"/>
    <property type="match status" value="1"/>
</dbReference>
<sequence length="302" mass="34885">MREATYRDLYQGKLGDCWLISAINCLLTNNRKVFDKIVPSNQSFTEDYAGIFRFNFWWYGEWKEVVVDDRLPVDTNTQQLLYAHNNSEPDEFWVCLLEKAYAKLVGCYENLTGASTSFGTVQMTGGVSEYILFENDDPAEIFELLSRMQDMNSMFSCAILGAGETTEGETKEGLFTIHAYCLIKLMKVQYQGKEVGLVKLRNPWGKKEWNGPWSDSSEEWNGLKEEERKRMNLEVKDDGEFWMDINDVVKHFSFVDMCHMDPFAITSFEETAEKPSARKWHTFRADGQWLKKITSGGSDNSE</sequence>
<evidence type="ECO:0000313" key="9">
    <source>
        <dbReference type="RefSeq" id="XP_029656323.2"/>
    </source>
</evidence>
<dbReference type="PRINTS" id="PR00704">
    <property type="entry name" value="CALPAIN"/>
</dbReference>
<dbReference type="InterPro" id="IPR001300">
    <property type="entry name" value="Peptidase_C2_calpain_cat"/>
</dbReference>
<dbReference type="GO" id="GO:0006508">
    <property type="term" value="P:proteolysis"/>
    <property type="evidence" value="ECO:0007669"/>
    <property type="project" value="UniProtKB-KW"/>
</dbReference>
<feature type="active site" evidence="5 6">
    <location>
        <position position="202"/>
    </location>
</feature>
<evidence type="ECO:0000256" key="5">
    <source>
        <dbReference type="PIRSR" id="PIRSR622684-1"/>
    </source>
</evidence>
<dbReference type="Gene3D" id="3.90.70.10">
    <property type="entry name" value="Cysteine proteinases"/>
    <property type="match status" value="1"/>
</dbReference>